<gene>
    <name evidence="1" type="ORF">HKBW3S03_01795</name>
    <name evidence="2" type="ORF">HKBW3S09_00459</name>
    <name evidence="3" type="ORF">HKBW3S34_02054</name>
</gene>
<proteinExistence type="predicted"/>
<comment type="caution">
    <text evidence="2">The sequence shown here is derived from an EMBL/GenBank/DDBJ whole genome shotgun (WGS) entry which is preliminary data.</text>
</comment>
<dbReference type="Proteomes" id="UP000574717">
    <property type="component" value="Unassembled WGS sequence"/>
</dbReference>
<evidence type="ECO:0000313" key="3">
    <source>
        <dbReference type="EMBL" id="GFP31135.1"/>
    </source>
</evidence>
<dbReference type="EMBL" id="BLRU01000345">
    <property type="protein sequence ID" value="GFP20293.1"/>
    <property type="molecule type" value="Genomic_DNA"/>
</dbReference>
<evidence type="ECO:0000313" key="6">
    <source>
        <dbReference type="Proteomes" id="UP000588083"/>
    </source>
</evidence>
<organism evidence="2 5">
    <name type="scientific">Candidatus Hakubella thermalkaliphila</name>
    <dbReference type="NCBI Taxonomy" id="2754717"/>
    <lineage>
        <taxon>Bacteria</taxon>
        <taxon>Bacillati</taxon>
        <taxon>Actinomycetota</taxon>
        <taxon>Actinomycetota incertae sedis</taxon>
        <taxon>Candidatus Hakubellales</taxon>
        <taxon>Candidatus Hakubellaceae</taxon>
        <taxon>Candidatus Hakubella</taxon>
    </lineage>
</organism>
<reference evidence="4 5" key="1">
    <citation type="journal article" date="2020" name="Front. Microbiol.">
        <title>Single-cell genomics of novel Actinobacteria with the Wood-Ljungdahl pathway discovered in a serpentinizing system.</title>
        <authorList>
            <person name="Merino N."/>
            <person name="Kawai M."/>
            <person name="Boyd E.S."/>
            <person name="Colman D.R."/>
            <person name="McGlynn S.E."/>
            <person name="Nealson K.H."/>
            <person name="Kurokawa K."/>
            <person name="Hongoh Y."/>
        </authorList>
    </citation>
    <scope>NUCLEOTIDE SEQUENCE [LARGE SCALE GENOMIC DNA]</scope>
    <source>
        <strain evidence="1 4">S03</strain>
        <strain evidence="2 5">S09_30</strain>
        <strain evidence="3 6">S34</strain>
    </source>
</reference>
<dbReference type="EMBL" id="BLRZ01000175">
    <property type="protein sequence ID" value="GFP31135.1"/>
    <property type="molecule type" value="Genomic_DNA"/>
</dbReference>
<name>A0A6V8NRP3_9ACTN</name>
<evidence type="ECO:0000313" key="5">
    <source>
        <dbReference type="Proteomes" id="UP000585609"/>
    </source>
</evidence>
<accession>A0A6V8NRP3</accession>
<dbReference type="Proteomes" id="UP000588083">
    <property type="component" value="Unassembled WGS sequence"/>
</dbReference>
<sequence>MDQEGKVPAKSRVSTDRASIKNYLKSLDGLKPTKAVLEAGFNWSYFYDQLAEEIEEVCLAHPLKTRLIA</sequence>
<dbReference type="AlphaFoldDB" id="A0A6V8NRP3"/>
<evidence type="ECO:0000313" key="4">
    <source>
        <dbReference type="Proteomes" id="UP000574717"/>
    </source>
</evidence>
<evidence type="ECO:0000313" key="2">
    <source>
        <dbReference type="EMBL" id="GFP22992.1"/>
    </source>
</evidence>
<dbReference type="Proteomes" id="UP000585609">
    <property type="component" value="Unassembled WGS sequence"/>
</dbReference>
<keyword evidence="6" id="KW-1185">Reference proteome</keyword>
<evidence type="ECO:0000313" key="1">
    <source>
        <dbReference type="EMBL" id="GFP20293.1"/>
    </source>
</evidence>
<dbReference type="EMBL" id="BLRW01000039">
    <property type="protein sequence ID" value="GFP22992.1"/>
    <property type="molecule type" value="Genomic_DNA"/>
</dbReference>
<protein>
    <submittedName>
        <fullName evidence="2">Uncharacterized protein</fullName>
    </submittedName>
</protein>